<comment type="subcellular location">
    <subcellularLocation>
        <location evidence="6">Golgi apparatus membrane</location>
        <topology evidence="6">Multi-pass membrane protein</topology>
    </subcellularLocation>
    <subcellularLocation>
        <location evidence="1">Membrane</location>
        <topology evidence="1">Multi-pass membrane protein</topology>
    </subcellularLocation>
</comment>
<accession>A0ABD3QWT6</accession>
<sequence length="339" mass="38088">MSRPNTTLSLENLLPYRSELAVSCRTTQHPPPTTLYNPPCRHNMAARPPQHPASSSGPAWANASLPNRQPPIEDHVGSSSTSGMDELLAPVSTLDEPVIETIMRDVRAVAGKLKAVLIPLDRSSPFGYMGVLQEEDVEPSEGQRNVLNQLRDWDVTETERHRHIETYFLLAVVLFLLHKFTRNNANQNKQPDATIKYQPCLRGPLFICLSLALILSTKAPAHQTSHVFTTVFIVMWIGSLVVTINAQLLGATISIFQSLCVLGYCAFPLTVSAFIIAMLRYTWLGTVWLDLIWLALGFLWATRVSSIFVGQFVPRKRRLLALYPVFFFYLMLGWLILLF</sequence>
<feature type="transmembrane region" description="Helical" evidence="6">
    <location>
        <begin position="227"/>
        <end position="249"/>
    </location>
</feature>
<dbReference type="AlphaFoldDB" id="A0ABD3QWT6"/>
<feature type="transmembrane region" description="Helical" evidence="6">
    <location>
        <begin position="320"/>
        <end position="337"/>
    </location>
</feature>
<evidence type="ECO:0000256" key="3">
    <source>
        <dbReference type="ARBA" id="ARBA00022692"/>
    </source>
</evidence>
<organism evidence="9 10">
    <name type="scientific">Cyclotella cryptica</name>
    <dbReference type="NCBI Taxonomy" id="29204"/>
    <lineage>
        <taxon>Eukaryota</taxon>
        <taxon>Sar</taxon>
        <taxon>Stramenopiles</taxon>
        <taxon>Ochrophyta</taxon>
        <taxon>Bacillariophyta</taxon>
        <taxon>Coscinodiscophyceae</taxon>
        <taxon>Thalassiosirophycidae</taxon>
        <taxon>Stephanodiscales</taxon>
        <taxon>Stephanodiscaceae</taxon>
        <taxon>Cyclotella</taxon>
    </lineage>
</organism>
<gene>
    <name evidence="9" type="ORF">HJC23_008540</name>
</gene>
<evidence type="ECO:0000259" key="8">
    <source>
        <dbReference type="Pfam" id="PF04893"/>
    </source>
</evidence>
<evidence type="ECO:0000256" key="7">
    <source>
        <dbReference type="SAM" id="MobiDB-lite"/>
    </source>
</evidence>
<comment type="caution">
    <text evidence="6">Lacks conserved residue(s) required for the propagation of feature annotation.</text>
</comment>
<dbReference type="EMBL" id="JABMIG020000006">
    <property type="protein sequence ID" value="KAL3804725.1"/>
    <property type="molecule type" value="Genomic_DNA"/>
</dbReference>
<evidence type="ECO:0000256" key="5">
    <source>
        <dbReference type="ARBA" id="ARBA00023136"/>
    </source>
</evidence>
<feature type="region of interest" description="Disordered" evidence="7">
    <location>
        <begin position="43"/>
        <end position="83"/>
    </location>
</feature>
<proteinExistence type="inferred from homology"/>
<keyword evidence="3 6" id="KW-0812">Transmembrane</keyword>
<evidence type="ECO:0000313" key="10">
    <source>
        <dbReference type="Proteomes" id="UP001516023"/>
    </source>
</evidence>
<keyword evidence="4 6" id="KW-1133">Transmembrane helix</keyword>
<evidence type="ECO:0000256" key="6">
    <source>
        <dbReference type="RuleBase" id="RU361264"/>
    </source>
</evidence>
<feature type="transmembrane region" description="Helical" evidence="6">
    <location>
        <begin position="261"/>
        <end position="279"/>
    </location>
</feature>
<feature type="transmembrane region" description="Helical" evidence="6">
    <location>
        <begin position="291"/>
        <end position="313"/>
    </location>
</feature>
<feature type="transmembrane region" description="Helical" evidence="6">
    <location>
        <begin position="164"/>
        <end position="180"/>
    </location>
</feature>
<dbReference type="PANTHER" id="PTHR21236">
    <property type="entry name" value="GOLGI MEMBRANE PROTEIN YIP1"/>
    <property type="match status" value="1"/>
</dbReference>
<dbReference type="Proteomes" id="UP001516023">
    <property type="component" value="Unassembled WGS sequence"/>
</dbReference>
<dbReference type="InterPro" id="IPR006977">
    <property type="entry name" value="Yip1_dom"/>
</dbReference>
<dbReference type="InterPro" id="IPR045231">
    <property type="entry name" value="Yip1/4-like"/>
</dbReference>
<dbReference type="PANTHER" id="PTHR21236:SF1">
    <property type="entry name" value="PROTEIN YIPF6"/>
    <property type="match status" value="1"/>
</dbReference>
<name>A0ABD3QWT6_9STRA</name>
<reference evidence="9 10" key="1">
    <citation type="journal article" date="2020" name="G3 (Bethesda)">
        <title>Improved Reference Genome for Cyclotella cryptica CCMP332, a Model for Cell Wall Morphogenesis, Salinity Adaptation, and Lipid Production in Diatoms (Bacillariophyta).</title>
        <authorList>
            <person name="Roberts W.R."/>
            <person name="Downey K.M."/>
            <person name="Ruck E.C."/>
            <person name="Traller J.C."/>
            <person name="Alverson A.J."/>
        </authorList>
    </citation>
    <scope>NUCLEOTIDE SEQUENCE [LARGE SCALE GENOMIC DNA]</scope>
    <source>
        <strain evidence="9 10">CCMP332</strain>
    </source>
</reference>
<protein>
    <recommendedName>
        <fullName evidence="6">Protein YIPF</fullName>
    </recommendedName>
</protein>
<keyword evidence="5 6" id="KW-0472">Membrane</keyword>
<dbReference type="Pfam" id="PF04893">
    <property type="entry name" value="Yip1"/>
    <property type="match status" value="1"/>
</dbReference>
<evidence type="ECO:0000256" key="1">
    <source>
        <dbReference type="ARBA" id="ARBA00004141"/>
    </source>
</evidence>
<feature type="transmembrane region" description="Helical" evidence="6">
    <location>
        <begin position="201"/>
        <end position="221"/>
    </location>
</feature>
<comment type="caution">
    <text evidence="9">The sequence shown here is derived from an EMBL/GenBank/DDBJ whole genome shotgun (WGS) entry which is preliminary data.</text>
</comment>
<evidence type="ECO:0000256" key="2">
    <source>
        <dbReference type="ARBA" id="ARBA00010596"/>
    </source>
</evidence>
<comment type="similarity">
    <text evidence="2 6">Belongs to the YIP1 family.</text>
</comment>
<dbReference type="GO" id="GO:0000139">
    <property type="term" value="C:Golgi membrane"/>
    <property type="evidence" value="ECO:0007669"/>
    <property type="project" value="UniProtKB-SubCell"/>
</dbReference>
<keyword evidence="10" id="KW-1185">Reference proteome</keyword>
<evidence type="ECO:0000256" key="4">
    <source>
        <dbReference type="ARBA" id="ARBA00022989"/>
    </source>
</evidence>
<feature type="domain" description="Yip1" evidence="8">
    <location>
        <begin position="198"/>
        <end position="335"/>
    </location>
</feature>
<evidence type="ECO:0000313" key="9">
    <source>
        <dbReference type="EMBL" id="KAL3804725.1"/>
    </source>
</evidence>